<dbReference type="FunCoup" id="C1EJD6">
    <property type="interactions" value="33"/>
</dbReference>
<dbReference type="InterPro" id="IPR000719">
    <property type="entry name" value="Prot_kinase_dom"/>
</dbReference>
<dbReference type="OMA" id="LYWSALM"/>
<accession>C1EJD6</accession>
<dbReference type="InterPro" id="IPR004147">
    <property type="entry name" value="ABC1_dom"/>
</dbReference>
<evidence type="ECO:0000313" key="4">
    <source>
        <dbReference type="Proteomes" id="UP000002009"/>
    </source>
</evidence>
<dbReference type="Pfam" id="PF03109">
    <property type="entry name" value="ABC1"/>
    <property type="match status" value="2"/>
</dbReference>
<dbReference type="AlphaFoldDB" id="C1EJD6"/>
<dbReference type="RefSeq" id="XP_002506763.1">
    <property type="nucleotide sequence ID" value="XM_002506717.1"/>
</dbReference>
<dbReference type="Gene3D" id="1.10.510.10">
    <property type="entry name" value="Transferase(Phosphotransferase) domain 1"/>
    <property type="match status" value="1"/>
</dbReference>
<dbReference type="CDD" id="cd05121">
    <property type="entry name" value="ABC1_ADCK3-like"/>
    <property type="match status" value="1"/>
</dbReference>
<protein>
    <recommendedName>
        <fullName evidence="2">Protein kinase domain-containing protein</fullName>
    </recommendedName>
</protein>
<reference evidence="3 4" key="1">
    <citation type="journal article" date="2009" name="Science">
        <title>Green evolution and dynamic adaptations revealed by genomes of the marine picoeukaryotes Micromonas.</title>
        <authorList>
            <person name="Worden A.Z."/>
            <person name="Lee J.H."/>
            <person name="Mock T."/>
            <person name="Rouze P."/>
            <person name="Simmons M.P."/>
            <person name="Aerts A.L."/>
            <person name="Allen A.E."/>
            <person name="Cuvelier M.L."/>
            <person name="Derelle E."/>
            <person name="Everett M.V."/>
            <person name="Foulon E."/>
            <person name="Grimwood J."/>
            <person name="Gundlach H."/>
            <person name="Henrissat B."/>
            <person name="Napoli C."/>
            <person name="McDonald S.M."/>
            <person name="Parker M.S."/>
            <person name="Rombauts S."/>
            <person name="Salamov A."/>
            <person name="Von Dassow P."/>
            <person name="Badger J.H."/>
            <person name="Coutinho P.M."/>
            <person name="Demir E."/>
            <person name="Dubchak I."/>
            <person name="Gentemann C."/>
            <person name="Eikrem W."/>
            <person name="Gready J.E."/>
            <person name="John U."/>
            <person name="Lanier W."/>
            <person name="Lindquist E.A."/>
            <person name="Lucas S."/>
            <person name="Mayer K.F."/>
            <person name="Moreau H."/>
            <person name="Not F."/>
            <person name="Otillar R."/>
            <person name="Panaud O."/>
            <person name="Pangilinan J."/>
            <person name="Paulsen I."/>
            <person name="Piegu B."/>
            <person name="Poliakov A."/>
            <person name="Robbens S."/>
            <person name="Schmutz J."/>
            <person name="Toulza E."/>
            <person name="Wyss T."/>
            <person name="Zelensky A."/>
            <person name="Zhou K."/>
            <person name="Armbrust E.V."/>
            <person name="Bhattacharya D."/>
            <person name="Goodenough U.W."/>
            <person name="Van de Peer Y."/>
            <person name="Grigoriev I.V."/>
        </authorList>
    </citation>
    <scope>NUCLEOTIDE SEQUENCE [LARGE SCALE GENOMIC DNA]</scope>
    <source>
        <strain evidence="4">RCC299 / NOUM17</strain>
    </source>
</reference>
<dbReference type="PANTHER" id="PTHR10566">
    <property type="entry name" value="CHAPERONE-ACTIVITY OF BC1 COMPLEX CABC1 -RELATED"/>
    <property type="match status" value="1"/>
</dbReference>
<keyword evidence="4" id="KW-1185">Reference proteome</keyword>
<dbReference type="EMBL" id="CP001334">
    <property type="protein sequence ID" value="ACO68021.1"/>
    <property type="molecule type" value="Genomic_DNA"/>
</dbReference>
<feature type="domain" description="Protein kinase" evidence="2">
    <location>
        <begin position="153"/>
        <end position="455"/>
    </location>
</feature>
<dbReference type="SUPFAM" id="SSF56112">
    <property type="entry name" value="Protein kinase-like (PK-like)"/>
    <property type="match status" value="1"/>
</dbReference>
<dbReference type="PANTHER" id="PTHR10566:SF53">
    <property type="entry name" value="PROTEIN ACTIVITY OF BC1 COMPLEX KINASE 1, CHLOROPLASTIC"/>
    <property type="match status" value="1"/>
</dbReference>
<dbReference type="PROSITE" id="PS50011">
    <property type="entry name" value="PROTEIN_KINASE_DOM"/>
    <property type="match status" value="1"/>
</dbReference>
<evidence type="ECO:0000256" key="1">
    <source>
        <dbReference type="ARBA" id="ARBA00009670"/>
    </source>
</evidence>
<evidence type="ECO:0000313" key="3">
    <source>
        <dbReference type="EMBL" id="ACO68021.1"/>
    </source>
</evidence>
<dbReference type="KEGG" id="mis:MICPUN_88868"/>
<gene>
    <name evidence="3" type="ORF">MICPUN_88868</name>
</gene>
<organism evidence="3 4">
    <name type="scientific">Micromonas commoda (strain RCC299 / NOUM17 / CCMP2709)</name>
    <name type="common">Picoplanktonic green alga</name>
    <dbReference type="NCBI Taxonomy" id="296587"/>
    <lineage>
        <taxon>Eukaryota</taxon>
        <taxon>Viridiplantae</taxon>
        <taxon>Chlorophyta</taxon>
        <taxon>Mamiellophyceae</taxon>
        <taxon>Mamiellales</taxon>
        <taxon>Mamiellaceae</taxon>
        <taxon>Micromonas</taxon>
    </lineage>
</organism>
<dbReference type="eggNOG" id="KOG1235">
    <property type="taxonomic scope" value="Eukaryota"/>
</dbReference>
<dbReference type="InParanoid" id="C1EJD6"/>
<comment type="similarity">
    <text evidence="1">Belongs to the protein kinase superfamily. ADCK protein kinase family.</text>
</comment>
<dbReference type="GeneID" id="8249696"/>
<evidence type="ECO:0000259" key="2">
    <source>
        <dbReference type="PROSITE" id="PS50011"/>
    </source>
</evidence>
<dbReference type="OrthoDB" id="427480at2759"/>
<dbReference type="GO" id="GO:0005524">
    <property type="term" value="F:ATP binding"/>
    <property type="evidence" value="ECO:0007669"/>
    <property type="project" value="InterPro"/>
</dbReference>
<dbReference type="InterPro" id="IPR050154">
    <property type="entry name" value="UbiB_kinase"/>
</dbReference>
<dbReference type="STRING" id="296587.C1EJD6"/>
<dbReference type="Proteomes" id="UP000002009">
    <property type="component" value="Chromosome 16"/>
</dbReference>
<dbReference type="InterPro" id="IPR011009">
    <property type="entry name" value="Kinase-like_dom_sf"/>
</dbReference>
<name>C1EJD6_MICCC</name>
<sequence>MAKSDAVAVAGRPNSIDELDMERGACVLAPKYSATLVRERALDGPGETLKTLARGVEIVTAAGVFVSGLILDNFRKTEDVVSRSEQLRVQLAELGPSFVKAGQVLANRPDIVRADYMEQLTKLQDDVPPFPNAKAFEIMEQELGRPISEVYSDISSEPIAAASLGQVYRGRLRATGEEVAIKVQRPGIEPIIYRDLVLFRALAAFVNQVSMRRLGCNAQLIVDEFGEKLLEELDYFYPEASGARMLTMEWIDGVRCTDPAGIRAAGVDVDNFIRVGVMSGLRQLLEFGLFHGDPHPGNIFALKDGRIAYVDFGNVAQLSQTNKEVLIDAVVHAVNEDYDAMAGDFIRLGFLSPGTDVRPIVPALESIWQDARTASLSSFNFRTVTAAFNELVYQYPIRIPERFSLVIRSLLTQEGICMTLKPEFRFLEVAYPYVAKRLLTDRDARLRERLIQVLFKQGKFQWTRLENLVELAQEGAGELDLTDTVSDGAQLLITDETLRTQLILALTEDDRLHVDEVARLLRVLQGGVKVDRLAQTATTDGPAFLRKMALSWSESVLRP</sequence>
<dbReference type="GO" id="GO:0004672">
    <property type="term" value="F:protein kinase activity"/>
    <property type="evidence" value="ECO:0007669"/>
    <property type="project" value="InterPro"/>
</dbReference>
<proteinExistence type="inferred from homology"/>